<evidence type="ECO:0000313" key="7">
    <source>
        <dbReference type="EMBL" id="CAL8094582.1"/>
    </source>
</evidence>
<comment type="caution">
    <text evidence="7">The sequence shown here is derived from an EMBL/GenBank/DDBJ whole genome shotgun (WGS) entry which is preliminary data.</text>
</comment>
<keyword evidence="2 5" id="KW-0808">Transferase</keyword>
<dbReference type="SUPFAM" id="SSF53335">
    <property type="entry name" value="S-adenosyl-L-methionine-dependent methyltransferases"/>
    <property type="match status" value="1"/>
</dbReference>
<dbReference type="InterPro" id="IPR048889">
    <property type="entry name" value="NSUN5_RCM1_N"/>
</dbReference>
<evidence type="ECO:0000313" key="8">
    <source>
        <dbReference type="Proteomes" id="UP001642540"/>
    </source>
</evidence>
<keyword evidence="3 5" id="KW-0949">S-adenosyl-L-methionine</keyword>
<evidence type="ECO:0000256" key="4">
    <source>
        <dbReference type="ARBA" id="ARBA00022884"/>
    </source>
</evidence>
<evidence type="ECO:0000256" key="2">
    <source>
        <dbReference type="ARBA" id="ARBA00022679"/>
    </source>
</evidence>
<keyword evidence="1 5" id="KW-0489">Methyltransferase</keyword>
<keyword evidence="4 5" id="KW-0694">RNA-binding</keyword>
<evidence type="ECO:0000256" key="3">
    <source>
        <dbReference type="ARBA" id="ARBA00022691"/>
    </source>
</evidence>
<dbReference type="InterPro" id="IPR049560">
    <property type="entry name" value="MeTrfase_RsmB-F_NOP2_cat"/>
</dbReference>
<feature type="binding site" evidence="5">
    <location>
        <position position="309"/>
    </location>
    <ligand>
        <name>S-adenosyl-L-methionine</name>
        <dbReference type="ChEBI" id="CHEBI:59789"/>
    </ligand>
</feature>
<dbReference type="EMBL" id="CAXLJM020000027">
    <property type="protein sequence ID" value="CAL8094582.1"/>
    <property type="molecule type" value="Genomic_DNA"/>
</dbReference>
<name>A0ABP1QCX0_9HEXA</name>
<dbReference type="Pfam" id="PF21148">
    <property type="entry name" value="NSUN5_fdxn-like"/>
    <property type="match status" value="1"/>
</dbReference>
<organism evidence="7 8">
    <name type="scientific">Orchesella dallaii</name>
    <dbReference type="NCBI Taxonomy" id="48710"/>
    <lineage>
        <taxon>Eukaryota</taxon>
        <taxon>Metazoa</taxon>
        <taxon>Ecdysozoa</taxon>
        <taxon>Arthropoda</taxon>
        <taxon>Hexapoda</taxon>
        <taxon>Collembola</taxon>
        <taxon>Entomobryomorpha</taxon>
        <taxon>Entomobryoidea</taxon>
        <taxon>Orchesellidae</taxon>
        <taxon>Orchesellinae</taxon>
        <taxon>Orchesella</taxon>
    </lineage>
</organism>
<dbReference type="PANTHER" id="PTHR22807:SF4">
    <property type="entry name" value="28S RRNA (CYTOSINE-C(5))-METHYLTRANSFERASE"/>
    <property type="match status" value="1"/>
</dbReference>
<evidence type="ECO:0000256" key="5">
    <source>
        <dbReference type="PROSITE-ProRule" id="PRU01023"/>
    </source>
</evidence>
<dbReference type="InterPro" id="IPR001678">
    <property type="entry name" value="MeTrfase_RsmB-F_NOP2_dom"/>
</dbReference>
<dbReference type="Pfam" id="PF21153">
    <property type="entry name" value="NSUN5_N"/>
    <property type="match status" value="1"/>
</dbReference>
<protein>
    <recommendedName>
        <fullName evidence="6">SAM-dependent MTase RsmB/NOP-type domain-containing protein</fullName>
    </recommendedName>
</protein>
<comment type="similarity">
    <text evidence="5">Belongs to the class I-like SAM-binding methyltransferase superfamily. RsmB/NOP family.</text>
</comment>
<dbReference type="Pfam" id="PF01189">
    <property type="entry name" value="Methyltr_RsmB-F"/>
    <property type="match status" value="1"/>
</dbReference>
<dbReference type="InterPro" id="IPR049561">
    <property type="entry name" value="NSUN5_7_fdxn-like"/>
</dbReference>
<dbReference type="Gene3D" id="3.30.70.1170">
    <property type="entry name" value="Sun protein, domain 3"/>
    <property type="match status" value="1"/>
</dbReference>
<reference evidence="7 8" key="1">
    <citation type="submission" date="2024-08" db="EMBL/GenBank/DDBJ databases">
        <authorList>
            <person name="Cucini C."/>
            <person name="Frati F."/>
        </authorList>
    </citation>
    <scope>NUCLEOTIDE SEQUENCE [LARGE SCALE GENOMIC DNA]</scope>
</reference>
<gene>
    <name evidence="7" type="ORF">ODALV1_LOCUS8825</name>
</gene>
<proteinExistence type="inferred from homology"/>
<accession>A0ABP1QCX0</accession>
<feature type="binding site" evidence="5">
    <location>
        <position position="264"/>
    </location>
    <ligand>
        <name>S-adenosyl-L-methionine</name>
        <dbReference type="ChEBI" id="CHEBI:59789"/>
    </ligand>
</feature>
<dbReference type="PRINTS" id="PR02008">
    <property type="entry name" value="RCMTFAMILY"/>
</dbReference>
<dbReference type="Proteomes" id="UP001642540">
    <property type="component" value="Unassembled WGS sequence"/>
</dbReference>
<feature type="domain" description="SAM-dependent MTase RsmB/NOP-type" evidence="6">
    <location>
        <begin position="136"/>
        <end position="444"/>
    </location>
</feature>
<sequence length="445" mass="50094">MENSGSIKRQHSVKVPRLYKDASKALKQVEESGEGLKNAIHSLKHPNIKALTALVSEALKHSRQLEVVMKKSKLLKNEVGLSKQTYLAKILITELLWGKKRLGGESKPVVTVLSYKDKFEKALAKLESVNDDATGGLEDAVFRKPRYVRINTLKLAFEDAVSYLLDEGWNQVVDTNYCYLEPHDFAVDDFVDNLLVFAAGVELHDHPLYKNGSFVLQDKASCLAALALKPRSGRQIIDACAAPGMKTSLLAALTEGENPIIAIEKSTRRFETLNTILADLGVTSVTTLNQNFTDLIPEEYKDVEYILVDPSCSGSGMYGRLEIQLQSREKDAERIQRLSFYQQKLLRHAMRFPSVKRIVYSTCSINSEENEDVIASALEWINTPTPEREDVGLSGVNWSFKLKRALPNWTHRLNNEQYHWADMCVKADESDLTDGFFVSVLERVK</sequence>
<dbReference type="PANTHER" id="PTHR22807">
    <property type="entry name" value="NOP2 YEAST -RELATED NOL1/NOP2/FMU SUN DOMAIN-CONTAINING"/>
    <property type="match status" value="1"/>
</dbReference>
<dbReference type="PROSITE" id="PS51686">
    <property type="entry name" value="SAM_MT_RSMB_NOP"/>
    <property type="match status" value="1"/>
</dbReference>
<evidence type="ECO:0000256" key="1">
    <source>
        <dbReference type="ARBA" id="ARBA00022603"/>
    </source>
</evidence>
<dbReference type="InterPro" id="IPR029063">
    <property type="entry name" value="SAM-dependent_MTases_sf"/>
</dbReference>
<dbReference type="Gene3D" id="3.40.50.150">
    <property type="entry name" value="Vaccinia Virus protein VP39"/>
    <property type="match status" value="1"/>
</dbReference>
<evidence type="ECO:0000259" key="6">
    <source>
        <dbReference type="PROSITE" id="PS51686"/>
    </source>
</evidence>
<dbReference type="InterPro" id="IPR023267">
    <property type="entry name" value="RCMT"/>
</dbReference>
<feature type="active site" description="Nucleophile" evidence="5">
    <location>
        <position position="363"/>
    </location>
</feature>
<comment type="caution">
    <text evidence="5">Lacks conserved residue(s) required for the propagation of feature annotation.</text>
</comment>
<keyword evidence="8" id="KW-1185">Reference proteome</keyword>